<dbReference type="Gramene" id="ERN16254">
    <property type="protein sequence ID" value="ERN16254"/>
    <property type="gene ID" value="AMTR_s00063p00142620"/>
</dbReference>
<keyword evidence="3" id="KW-1185">Reference proteome</keyword>
<feature type="transmembrane region" description="Helical" evidence="1">
    <location>
        <begin position="16"/>
        <end position="36"/>
    </location>
</feature>
<dbReference type="HOGENOM" id="CLU_015613_0_0_1"/>
<proteinExistence type="predicted"/>
<gene>
    <name evidence="2" type="ORF">AMTR_s00063p00142620</name>
</gene>
<dbReference type="OMA" id="ESNFSPM"/>
<dbReference type="eggNOG" id="ENOG502QR4V">
    <property type="taxonomic scope" value="Eukaryota"/>
</dbReference>
<keyword evidence="1" id="KW-0812">Transmembrane</keyword>
<protein>
    <recommendedName>
        <fullName evidence="4">Glycosyl transferase 64 domain-containing protein</fullName>
    </recommendedName>
</protein>
<dbReference type="PANTHER" id="PTHR33604">
    <property type="entry name" value="OSJNBA0004B13.7 PROTEIN"/>
    <property type="match status" value="1"/>
</dbReference>
<evidence type="ECO:0000313" key="2">
    <source>
        <dbReference type="EMBL" id="ERN16254.1"/>
    </source>
</evidence>
<dbReference type="SUPFAM" id="SSF53448">
    <property type="entry name" value="Nucleotide-diphospho-sugar transferases"/>
    <property type="match status" value="1"/>
</dbReference>
<evidence type="ECO:0000256" key="1">
    <source>
        <dbReference type="SAM" id="Phobius"/>
    </source>
</evidence>
<evidence type="ECO:0008006" key="4">
    <source>
        <dbReference type="Google" id="ProtNLM"/>
    </source>
</evidence>
<organism evidence="2 3">
    <name type="scientific">Amborella trichopoda</name>
    <dbReference type="NCBI Taxonomy" id="13333"/>
    <lineage>
        <taxon>Eukaryota</taxon>
        <taxon>Viridiplantae</taxon>
        <taxon>Streptophyta</taxon>
        <taxon>Embryophyta</taxon>
        <taxon>Tracheophyta</taxon>
        <taxon>Spermatophyta</taxon>
        <taxon>Magnoliopsida</taxon>
        <taxon>Amborellales</taxon>
        <taxon>Amborellaceae</taxon>
        <taxon>Amborella</taxon>
    </lineage>
</organism>
<keyword evidence="1" id="KW-1133">Transmembrane helix</keyword>
<evidence type="ECO:0000313" key="3">
    <source>
        <dbReference type="Proteomes" id="UP000017836"/>
    </source>
</evidence>
<accession>U5D1E2</accession>
<dbReference type="Gene3D" id="3.90.550.10">
    <property type="entry name" value="Spore Coat Polysaccharide Biosynthesis Protein SpsA, Chain A"/>
    <property type="match status" value="1"/>
</dbReference>
<dbReference type="InterPro" id="IPR029044">
    <property type="entry name" value="Nucleotide-diphossugar_trans"/>
</dbReference>
<dbReference type="PANTHER" id="PTHR33604:SF3">
    <property type="entry name" value="OSJNBA0004B13.7 PROTEIN"/>
    <property type="match status" value="1"/>
</dbReference>
<dbReference type="AlphaFoldDB" id="U5D1E2"/>
<dbReference type="Proteomes" id="UP000017836">
    <property type="component" value="Unassembled WGS sequence"/>
</dbReference>
<name>U5D1E2_AMBTC</name>
<reference evidence="3" key="1">
    <citation type="journal article" date="2013" name="Science">
        <title>The Amborella genome and the evolution of flowering plants.</title>
        <authorList>
            <consortium name="Amborella Genome Project"/>
        </authorList>
    </citation>
    <scope>NUCLEOTIDE SEQUENCE [LARGE SCALE GENOMIC DNA]</scope>
</reference>
<sequence length="642" mass="73766">MIPDIGNKSMPSHHKFLKFLPLFFLSVSVIFLYSYYHSELPLFLPRTWNSNGDPHTELHRTNIQSPRFLNPRHPNCSGTSLSVPIISTTSPENPNSGNTTKNPNSLNPNFHFIIKVLTFDRLASLTRCLYSIAHADYADEFQWKHGEKMVHYRTQNVGLQAQWLESWWPASDDEFVFIVEDDLELSPLFYKYLKTLIANYYYDRSNSSELIYGASLQRPRFVAGKHGNKLQLDNQTNVFLYQMVGTWGQLLFPKPWKQFRLWYDTQKTMGIKPILEGMVTTNWYKKKGERIWTPWFIKFLHSFGYFNLYTNISLERALSVSHRDAGVNYGRSAGPDSSLINGSSPLDINLLEMKPLKDLEWFDFCFGEVVMGRVAKNFNELGSLLLSLQKQGTVIVVDLYRISKANAMNLLCHFERLNIRNYVLLGDGSGFLYDLANRGHPVVDSELLVLEIRAFDPMKMQGVNSDFMKEILIKNHVINKCLESGLGAWLITANMVPIENMFSNMTYQREDIVLVKDTELLFFRNSETMVKAWSSSERKMVEMAQSLVSKGEPVGEERERAFVYIATKILRNIGITIEERDSTGFGVRIGGDVNKTENGTRKRVVFWSDGLDLGLVRDNLESMDLWGIDRDLACKAVVCHHL</sequence>
<dbReference type="EMBL" id="KI392467">
    <property type="protein sequence ID" value="ERN16254.1"/>
    <property type="molecule type" value="Genomic_DNA"/>
</dbReference>
<keyword evidence="1" id="KW-0472">Membrane</keyword>